<dbReference type="Pfam" id="PF16189">
    <property type="entry name" value="Creatinase_N_2"/>
    <property type="match status" value="1"/>
</dbReference>
<dbReference type="SUPFAM" id="SSF53092">
    <property type="entry name" value="Creatinase/prolidase N-terminal domain"/>
    <property type="match status" value="1"/>
</dbReference>
<dbReference type="PANTHER" id="PTHR43763:SF17">
    <property type="entry name" value="AMINOPEPTIDASE P, CYTOPLASMIC-RELATED"/>
    <property type="match status" value="1"/>
</dbReference>
<dbReference type="SUPFAM" id="SSF55920">
    <property type="entry name" value="Creatinase/aminopeptidase"/>
    <property type="match status" value="1"/>
</dbReference>
<evidence type="ECO:0000259" key="2">
    <source>
        <dbReference type="Pfam" id="PF01321"/>
    </source>
</evidence>
<protein>
    <submittedName>
        <fullName evidence="3">Uncharacterized protein</fullName>
    </submittedName>
</protein>
<name>A0ABR2ZQJ0_9AGAR</name>
<reference evidence="3 4" key="1">
    <citation type="submission" date="2024-05" db="EMBL/GenBank/DDBJ databases">
        <title>A draft genome resource for the thread blight pathogen Marasmius tenuissimus strain MS-2.</title>
        <authorList>
            <person name="Yulfo-Soto G.E."/>
            <person name="Baruah I.K."/>
            <person name="Amoako-Attah I."/>
            <person name="Bukari Y."/>
            <person name="Meinhardt L.W."/>
            <person name="Bailey B.A."/>
            <person name="Cohen S.P."/>
        </authorList>
    </citation>
    <scope>NUCLEOTIDE SEQUENCE [LARGE SCALE GENOMIC DNA]</scope>
    <source>
        <strain evidence="3 4">MS-2</strain>
    </source>
</reference>
<dbReference type="PANTHER" id="PTHR43763">
    <property type="entry name" value="XAA-PRO AMINOPEPTIDASE 1"/>
    <property type="match status" value="1"/>
</dbReference>
<evidence type="ECO:0000313" key="4">
    <source>
        <dbReference type="Proteomes" id="UP001437256"/>
    </source>
</evidence>
<dbReference type="InterPro" id="IPR000587">
    <property type="entry name" value="Creatinase_N"/>
</dbReference>
<dbReference type="InterPro" id="IPR029149">
    <property type="entry name" value="Creatin/AminoP/Spt16_N"/>
</dbReference>
<organism evidence="3 4">
    <name type="scientific">Marasmius tenuissimus</name>
    <dbReference type="NCBI Taxonomy" id="585030"/>
    <lineage>
        <taxon>Eukaryota</taxon>
        <taxon>Fungi</taxon>
        <taxon>Dikarya</taxon>
        <taxon>Basidiomycota</taxon>
        <taxon>Agaricomycotina</taxon>
        <taxon>Agaricomycetes</taxon>
        <taxon>Agaricomycetidae</taxon>
        <taxon>Agaricales</taxon>
        <taxon>Marasmiineae</taxon>
        <taxon>Marasmiaceae</taxon>
        <taxon>Marasmius</taxon>
    </lineage>
</organism>
<feature type="domain" description="Peptidase M24" evidence="1">
    <location>
        <begin position="372"/>
        <end position="446"/>
    </location>
</feature>
<feature type="domain" description="Creatinase N-terminal" evidence="2">
    <location>
        <begin position="63"/>
        <end position="186"/>
    </location>
</feature>
<dbReference type="InterPro" id="IPR036005">
    <property type="entry name" value="Creatinase/aminopeptidase-like"/>
</dbReference>
<sequence length="458" mass="52041">MPPSCFSLFKPKSRREERAPHSEKRDSLLETLSTVSTLVSMTEDWKCGEKEQVQWLKVDTTERLQRLRALMKEHELDYYIVPTDDAHQSDPFLHDKLAYRVLRFTGSAGQAIIGTDGAHLLTDSRYWLQAEAQLDSNWQLVKVAGPSMPKNWVVWLPTQVSKSRVGIDARFITQATVASLGSRFKKLGSELVHPEENLVDAIWKDKPSPSEAPVFIQPLKFSGEHARDKLRKLKTWIQEQEDDSDEEPVGTLISDLPAIAYLLNLRGQDIPYNPLFAAYLFVGLDRATLFVESYKVTEGVSVYLSSLEVKIRPYDDVWGYLKNGEWGDRGKVIITPQTSFAIYDAISPPKTMTLSLEVDNMKALKNETELEGFRRAYLRDGACFVRFLAWLEAEIDDGKEITEWEAGQWLDRERLKAEHNMGQAYGNISASGPNAALPHYVPTKETARVIDTKTPYLK</sequence>
<dbReference type="Gene3D" id="3.90.230.10">
    <property type="entry name" value="Creatinase/methionine aminopeptidase superfamily"/>
    <property type="match status" value="1"/>
</dbReference>
<dbReference type="Pfam" id="PF00557">
    <property type="entry name" value="Peptidase_M24"/>
    <property type="match status" value="1"/>
</dbReference>
<keyword evidence="4" id="KW-1185">Reference proteome</keyword>
<dbReference type="EMBL" id="JBBXMP010000075">
    <property type="protein sequence ID" value="KAL0063683.1"/>
    <property type="molecule type" value="Genomic_DNA"/>
</dbReference>
<dbReference type="Pfam" id="PF01321">
    <property type="entry name" value="Creatinase_N"/>
    <property type="match status" value="1"/>
</dbReference>
<gene>
    <name evidence="3" type="ORF">AAF712_009375</name>
</gene>
<evidence type="ECO:0000313" key="3">
    <source>
        <dbReference type="EMBL" id="KAL0063683.1"/>
    </source>
</evidence>
<proteinExistence type="predicted"/>
<dbReference type="Proteomes" id="UP001437256">
    <property type="component" value="Unassembled WGS sequence"/>
</dbReference>
<dbReference type="Gene3D" id="3.40.350.10">
    <property type="entry name" value="Creatinase/prolidase N-terminal domain"/>
    <property type="match status" value="2"/>
</dbReference>
<evidence type="ECO:0000259" key="1">
    <source>
        <dbReference type="Pfam" id="PF00557"/>
    </source>
</evidence>
<dbReference type="InterPro" id="IPR050422">
    <property type="entry name" value="X-Pro_aminopeptidase_P"/>
</dbReference>
<accession>A0ABR2ZQJ0</accession>
<dbReference type="InterPro" id="IPR000994">
    <property type="entry name" value="Pept_M24"/>
</dbReference>
<comment type="caution">
    <text evidence="3">The sequence shown here is derived from an EMBL/GenBank/DDBJ whole genome shotgun (WGS) entry which is preliminary data.</text>
</comment>